<feature type="transmembrane region" description="Helical" evidence="1">
    <location>
        <begin position="7"/>
        <end position="37"/>
    </location>
</feature>
<keyword evidence="1" id="KW-1133">Transmembrane helix</keyword>
<keyword evidence="1" id="KW-0812">Transmembrane</keyword>
<accession>A0A0S2IAM9</accession>
<organism evidence="2">
    <name type="scientific">Naesiotus nux</name>
    <name type="common">Galapagos land snail</name>
    <name type="synonym">Bulimus nux</name>
    <dbReference type="NCBI Taxonomy" id="1755238"/>
    <lineage>
        <taxon>Eukaryota</taxon>
        <taxon>Metazoa</taxon>
        <taxon>Spiralia</taxon>
        <taxon>Lophotrochozoa</taxon>
        <taxon>Mollusca</taxon>
        <taxon>Gastropoda</taxon>
        <taxon>Heterobranchia</taxon>
        <taxon>Euthyneura</taxon>
        <taxon>Panpulmonata</taxon>
        <taxon>Eupulmonata</taxon>
        <taxon>Stylommatophora</taxon>
        <taxon>Helicina</taxon>
        <taxon>Orthalicoidea</taxon>
        <taxon>Orthalicidae</taxon>
        <taxon>Naesiotus</taxon>
    </lineage>
</organism>
<keyword evidence="2" id="KW-0496">Mitochondrion</keyword>
<dbReference type="AlphaFoldDB" id="A0A0S2IAM9"/>
<sequence>MSIIFMIYVFFISCNHVLSSLIILEFITLLMLVGYILLSSGFLMEIPMFIILLSFSVCEAALGLTVLLSFIKLKGNDMLMSNK</sequence>
<proteinExistence type="predicted"/>
<reference evidence="2" key="1">
    <citation type="journal article" date="2016" name="Genome Announc.">
        <title>Mitochondrial Genome Sequence of the Galapagos Endemic Land Snail Naesiotus nux.</title>
        <authorList>
            <person name="Hunter S.S."/>
            <person name="Settles M.L."/>
            <person name="New D.D."/>
            <person name="Parent C.E."/>
            <person name="Gerritsen A.T."/>
        </authorList>
    </citation>
    <scope>NUCLEOTIDE SEQUENCE</scope>
</reference>
<dbReference type="EMBL" id="KT821554">
    <property type="protein sequence ID" value="ALO20560.1"/>
    <property type="molecule type" value="Genomic_DNA"/>
</dbReference>
<name>A0A0S2IAM9_NAENU</name>
<evidence type="ECO:0000256" key="1">
    <source>
        <dbReference type="SAM" id="Phobius"/>
    </source>
</evidence>
<keyword evidence="1" id="KW-0472">Membrane</keyword>
<protein>
    <submittedName>
        <fullName evidence="2">NADH dehydrogenase subunit 4L</fullName>
    </submittedName>
</protein>
<gene>
    <name evidence="2" type="primary">nad4L</name>
</gene>
<dbReference type="Gene3D" id="1.10.287.3510">
    <property type="match status" value="1"/>
</dbReference>
<geneLocation type="mitochondrion" evidence="2"/>
<evidence type="ECO:0000313" key="2">
    <source>
        <dbReference type="EMBL" id="ALO20560.1"/>
    </source>
</evidence>
<feature type="transmembrane region" description="Helical" evidence="1">
    <location>
        <begin position="49"/>
        <end position="71"/>
    </location>
</feature>